<feature type="region of interest" description="Disordered" evidence="1">
    <location>
        <begin position="708"/>
        <end position="878"/>
    </location>
</feature>
<feature type="compositionally biased region" description="Polar residues" evidence="1">
    <location>
        <begin position="503"/>
        <end position="514"/>
    </location>
</feature>
<reference evidence="3" key="1">
    <citation type="journal article" date="2023" name="Insect Mol. Biol.">
        <title>Genome sequencing provides insights into the evolution of gene families encoding plant cell wall-degrading enzymes in longhorned beetles.</title>
        <authorList>
            <person name="Shin N.R."/>
            <person name="Okamura Y."/>
            <person name="Kirsch R."/>
            <person name="Pauchet Y."/>
        </authorList>
    </citation>
    <scope>NUCLEOTIDE SEQUENCE</scope>
    <source>
        <strain evidence="3">MMC_N1</strain>
    </source>
</reference>
<feature type="region of interest" description="Disordered" evidence="1">
    <location>
        <begin position="283"/>
        <end position="412"/>
    </location>
</feature>
<feature type="compositionally biased region" description="Polar residues" evidence="1">
    <location>
        <begin position="858"/>
        <end position="878"/>
    </location>
</feature>
<protein>
    <submittedName>
        <fullName evidence="3">Uncharacterized protein</fullName>
    </submittedName>
</protein>
<accession>A0ABQ9IW80</accession>
<feature type="compositionally biased region" description="Low complexity" evidence="1">
    <location>
        <begin position="657"/>
        <end position="667"/>
    </location>
</feature>
<name>A0ABQ9IW80_9CUCU</name>
<feature type="compositionally biased region" description="Acidic residues" evidence="1">
    <location>
        <begin position="400"/>
        <end position="409"/>
    </location>
</feature>
<keyword evidence="2" id="KW-0732">Signal</keyword>
<comment type="caution">
    <text evidence="3">The sequence shown here is derived from an EMBL/GenBank/DDBJ whole genome shotgun (WGS) entry which is preliminary data.</text>
</comment>
<feature type="compositionally biased region" description="Polar residues" evidence="1">
    <location>
        <begin position="460"/>
        <end position="469"/>
    </location>
</feature>
<feature type="signal peptide" evidence="2">
    <location>
        <begin position="1"/>
        <end position="15"/>
    </location>
</feature>
<feature type="compositionally biased region" description="Low complexity" evidence="1">
    <location>
        <begin position="361"/>
        <end position="379"/>
    </location>
</feature>
<sequence length="878" mass="97350">MMLITLFLFQRSVDSGLETGSRWTRPTDNGGRRWVSTVEEPVRQNSGNTRLSPAAESDMTTARGSNVSVLHIRGTSEPWDTSPTTAYSVTAGVSNRTHFVNRSTGSSVPPLTKHQSLGSATQNYKWTSFHSVGEVDSPDNMFLGSNDCSRELSPVRWCDREVDGVYLGRSGWVQVQQRSLDENKYIGYSGKVPITSSLQPPRRINIKLSDYHCISEPGQFPSEPTRPAYLSLQPRDFERKTPSPLVPPESPPSVTPIISPPPAFQDKDNKTVTKSRTFFGKAPFLPRSNAIEDSDASPPPSPPPVKWKTSVQPASQLRKIKATTPSPAAEKPPRTFNRIPQTKSLEDTTATRRSKFLQHYGGSSSSSSSSMGFRSLDSSFNRPGHIMPRLSENTDSSVDIYEDADEEDNNSSSINISIISTLNTNTAQSDFNRGRDKVSPPGRSSKLHQHRVQTRRSPAGSDTNKPLNCSSPSSSSTSSNEFLSRSPPAPAQQQIRRSAPNRPYQTTKSPSQEDPSLLRVRRSRSLQLPEKKPPTYNRESSIPTRISPQHPDSHRTVIKVAPTAERPKRYSVHTPKPHSVEGNTLNEDILREAEVVTGFLYGNRSRAAAQALLKHRYNNNNAKVEKPKESKPVNNGLTVYYVGNNKKDKQRVLIRGSTSPSLSSSKRSSIETRTEPKYPCKPDTCDFWPHCAQRDSLHREAQFVMRPSHSYPTHQRSLDSANTETNRPISTVIDRKAQDQYKRRLAQELERRRQTGGNKEPRERRPSPNRHGLKRDQSDGVIYEKKSSPINPKSRTPTFASVSGSSSGSDAWLTGNAKGSAAPECGSGFGGKNEKAREMILTRPGSAPSEERPGELLVSQQRSMSLPKSFLSASYQQG</sequence>
<feature type="compositionally biased region" description="Polar residues" evidence="1">
    <location>
        <begin position="788"/>
        <end position="800"/>
    </location>
</feature>
<evidence type="ECO:0000256" key="1">
    <source>
        <dbReference type="SAM" id="MobiDB-lite"/>
    </source>
</evidence>
<evidence type="ECO:0000256" key="2">
    <source>
        <dbReference type="SAM" id="SignalP"/>
    </source>
</evidence>
<gene>
    <name evidence="3" type="ORF">NQ317_014474</name>
</gene>
<feature type="region of interest" description="Disordered" evidence="1">
    <location>
        <begin position="238"/>
        <end position="269"/>
    </location>
</feature>
<feature type="region of interest" description="Disordered" evidence="1">
    <location>
        <begin position="654"/>
        <end position="676"/>
    </location>
</feature>
<dbReference type="Proteomes" id="UP001162164">
    <property type="component" value="Unassembled WGS sequence"/>
</dbReference>
<feature type="region of interest" description="Disordered" evidence="1">
    <location>
        <begin position="427"/>
        <end position="554"/>
    </location>
</feature>
<feature type="compositionally biased region" description="Low complexity" evidence="1">
    <location>
        <begin position="470"/>
        <end position="486"/>
    </location>
</feature>
<feature type="compositionally biased region" description="Polar residues" evidence="1">
    <location>
        <begin position="537"/>
        <end position="547"/>
    </location>
</feature>
<feature type="chain" id="PRO_5045514475" evidence="2">
    <location>
        <begin position="16"/>
        <end position="878"/>
    </location>
</feature>
<proteinExistence type="predicted"/>
<dbReference type="EMBL" id="JAPWTJ010002190">
    <property type="protein sequence ID" value="KAJ8967429.1"/>
    <property type="molecule type" value="Genomic_DNA"/>
</dbReference>
<evidence type="ECO:0000313" key="4">
    <source>
        <dbReference type="Proteomes" id="UP001162164"/>
    </source>
</evidence>
<feature type="compositionally biased region" description="Pro residues" evidence="1">
    <location>
        <begin position="244"/>
        <end position="263"/>
    </location>
</feature>
<feature type="compositionally biased region" description="Basic residues" evidence="1">
    <location>
        <begin position="445"/>
        <end position="454"/>
    </location>
</feature>
<feature type="compositionally biased region" description="Basic and acidic residues" evidence="1">
    <location>
        <begin position="774"/>
        <end position="787"/>
    </location>
</feature>
<evidence type="ECO:0000313" key="3">
    <source>
        <dbReference type="EMBL" id="KAJ8967429.1"/>
    </source>
</evidence>
<keyword evidence="4" id="KW-1185">Reference proteome</keyword>
<feature type="compositionally biased region" description="Polar residues" evidence="1">
    <location>
        <begin position="710"/>
        <end position="729"/>
    </location>
</feature>
<organism evidence="3 4">
    <name type="scientific">Molorchus minor</name>
    <dbReference type="NCBI Taxonomy" id="1323400"/>
    <lineage>
        <taxon>Eukaryota</taxon>
        <taxon>Metazoa</taxon>
        <taxon>Ecdysozoa</taxon>
        <taxon>Arthropoda</taxon>
        <taxon>Hexapoda</taxon>
        <taxon>Insecta</taxon>
        <taxon>Pterygota</taxon>
        <taxon>Neoptera</taxon>
        <taxon>Endopterygota</taxon>
        <taxon>Coleoptera</taxon>
        <taxon>Polyphaga</taxon>
        <taxon>Cucujiformia</taxon>
        <taxon>Chrysomeloidea</taxon>
        <taxon>Cerambycidae</taxon>
        <taxon>Lamiinae</taxon>
        <taxon>Monochamini</taxon>
        <taxon>Molorchus</taxon>
    </lineage>
</organism>
<feature type="compositionally biased region" description="Basic and acidic residues" evidence="1">
    <location>
        <begin position="733"/>
        <end position="766"/>
    </location>
</feature>